<evidence type="ECO:0008006" key="13">
    <source>
        <dbReference type="Google" id="ProtNLM"/>
    </source>
</evidence>
<keyword evidence="9" id="KW-0624">Polysaccharide degradation</keyword>
<keyword evidence="7" id="KW-0119">Carbohydrate metabolism</keyword>
<evidence type="ECO:0000256" key="2">
    <source>
        <dbReference type="ARBA" id="ARBA00005641"/>
    </source>
</evidence>
<evidence type="ECO:0000256" key="3">
    <source>
        <dbReference type="ARBA" id="ARBA00022525"/>
    </source>
</evidence>
<proteinExistence type="inferred from homology"/>
<keyword evidence="12" id="KW-1185">Reference proteome</keyword>
<dbReference type="KEGG" id="fmu:J7337_009557"/>
<reference evidence="11" key="1">
    <citation type="journal article" date="2021" name="Mol. Plant Microbe Interact.">
        <title>Telomere to telomere genome assembly of Fusarium musae F31, causal agent of crown rot disease of banana.</title>
        <authorList>
            <person name="Degradi L."/>
            <person name="Tava V."/>
            <person name="Kunova A."/>
            <person name="Cortesi P."/>
            <person name="Saracchi M."/>
            <person name="Pasquali M."/>
        </authorList>
    </citation>
    <scope>NUCLEOTIDE SEQUENCE</scope>
    <source>
        <strain evidence="11">F31</strain>
    </source>
</reference>
<evidence type="ECO:0000256" key="7">
    <source>
        <dbReference type="ARBA" id="ARBA00023277"/>
    </source>
</evidence>
<evidence type="ECO:0000256" key="4">
    <source>
        <dbReference type="ARBA" id="ARBA00022729"/>
    </source>
</evidence>
<dbReference type="RefSeq" id="XP_044677746.1">
    <property type="nucleotide sequence ID" value="XM_044827152.1"/>
</dbReference>
<comment type="caution">
    <text evidence="11">The sequence shown here is derived from an EMBL/GenBank/DDBJ whole genome shotgun (WGS) entry which is preliminary data.</text>
</comment>
<dbReference type="Proteomes" id="UP000827133">
    <property type="component" value="Unassembled WGS sequence"/>
</dbReference>
<keyword evidence="8" id="KW-0326">Glycosidase</keyword>
<evidence type="ECO:0000256" key="8">
    <source>
        <dbReference type="ARBA" id="ARBA00023295"/>
    </source>
</evidence>
<keyword evidence="5" id="KW-0378">Hydrolase</keyword>
<evidence type="ECO:0000256" key="6">
    <source>
        <dbReference type="ARBA" id="ARBA00023180"/>
    </source>
</evidence>
<keyword evidence="6" id="KW-0325">Glycoprotein</keyword>
<dbReference type="PANTHER" id="PTHR31297">
    <property type="entry name" value="GLUCAN ENDO-1,6-BETA-GLUCOSIDASE B"/>
    <property type="match status" value="1"/>
</dbReference>
<dbReference type="InterPro" id="IPR050386">
    <property type="entry name" value="Glycosyl_hydrolase_5"/>
</dbReference>
<dbReference type="SUPFAM" id="SSF51445">
    <property type="entry name" value="(Trans)glycosidases"/>
    <property type="match status" value="1"/>
</dbReference>
<dbReference type="GO" id="GO:0009986">
    <property type="term" value="C:cell surface"/>
    <property type="evidence" value="ECO:0007669"/>
    <property type="project" value="TreeGrafter"/>
</dbReference>
<dbReference type="GO" id="GO:0009251">
    <property type="term" value="P:glucan catabolic process"/>
    <property type="evidence" value="ECO:0007669"/>
    <property type="project" value="TreeGrafter"/>
</dbReference>
<protein>
    <recommendedName>
        <fullName evidence="13">SPR1-exo-1,3-beta-glucanase</fullName>
    </recommendedName>
</protein>
<feature type="signal peptide" evidence="10">
    <location>
        <begin position="1"/>
        <end position="19"/>
    </location>
</feature>
<dbReference type="GO" id="GO:0004338">
    <property type="term" value="F:glucan exo-1,3-beta-glucosidase activity"/>
    <property type="evidence" value="ECO:0007669"/>
    <property type="project" value="TreeGrafter"/>
</dbReference>
<dbReference type="AlphaFoldDB" id="A0A9P8DBD1"/>
<dbReference type="EMBL" id="JAHBCI010000007">
    <property type="protein sequence ID" value="KAG9498746.1"/>
    <property type="molecule type" value="Genomic_DNA"/>
</dbReference>
<name>A0A9P8DBD1_9HYPO</name>
<keyword evidence="3" id="KW-0964">Secreted</keyword>
<evidence type="ECO:0000256" key="9">
    <source>
        <dbReference type="ARBA" id="ARBA00023326"/>
    </source>
</evidence>
<evidence type="ECO:0000256" key="10">
    <source>
        <dbReference type="SAM" id="SignalP"/>
    </source>
</evidence>
<dbReference type="Gene3D" id="3.20.20.80">
    <property type="entry name" value="Glycosidases"/>
    <property type="match status" value="1"/>
</dbReference>
<dbReference type="GO" id="GO:0005576">
    <property type="term" value="C:extracellular region"/>
    <property type="evidence" value="ECO:0007669"/>
    <property type="project" value="UniProtKB-SubCell"/>
</dbReference>
<feature type="chain" id="PRO_5040367731" description="SPR1-exo-1,3-beta-glucanase" evidence="10">
    <location>
        <begin position="20"/>
        <end position="363"/>
    </location>
</feature>
<sequence>MLKAAFITALVALTTSASAWLPNTEPHAMNERDNGIFVYPLRTDPNNKRWLPATKKIRGVNLGSLFIYEPWIDSQEWANTGCEGEKSEFDCVMNKGQDVADKNFQAHWKRWINQTDLDEMLSYGLNTIRVPLGYWLKEDLVDNSEHFPKPFTGQYAPTSGFYSGYNYDRAIEWLEWMADIIHTKKEYRNVGMLELVNEPLNWDKAVDSLRKTYYPEAYSAIRNVEDKLKVTSKDRLHIQMMGSLWGSGKPTEFLGDTSFTAFDDHRYLKWDTSVEVSHGAYIKKSCSDDRNTDGPTIVGEWSLAVPDDAEKTDAWNPQTQKEFYTKWFSAQVHAYEKHTLGWVFWTWKANLGDDYRWSYRGEL</sequence>
<evidence type="ECO:0000256" key="1">
    <source>
        <dbReference type="ARBA" id="ARBA00004613"/>
    </source>
</evidence>
<organism evidence="11 12">
    <name type="scientific">Fusarium musae</name>
    <dbReference type="NCBI Taxonomy" id="1042133"/>
    <lineage>
        <taxon>Eukaryota</taxon>
        <taxon>Fungi</taxon>
        <taxon>Dikarya</taxon>
        <taxon>Ascomycota</taxon>
        <taxon>Pezizomycotina</taxon>
        <taxon>Sordariomycetes</taxon>
        <taxon>Hypocreomycetidae</taxon>
        <taxon>Hypocreales</taxon>
        <taxon>Nectriaceae</taxon>
        <taxon>Fusarium</taxon>
    </lineage>
</organism>
<gene>
    <name evidence="11" type="ORF">J7337_009557</name>
</gene>
<evidence type="ECO:0000256" key="5">
    <source>
        <dbReference type="ARBA" id="ARBA00022801"/>
    </source>
</evidence>
<dbReference type="PANTHER" id="PTHR31297:SF39">
    <property type="entry name" value="GLUCAN ENDO-1,6-BETA-GLUCOSIDASE B"/>
    <property type="match status" value="1"/>
</dbReference>
<comment type="subcellular location">
    <subcellularLocation>
        <location evidence="1">Secreted</location>
    </subcellularLocation>
</comment>
<accession>A0A9P8DBD1</accession>
<dbReference type="InterPro" id="IPR017853">
    <property type="entry name" value="GH"/>
</dbReference>
<dbReference type="GeneID" id="68317413"/>
<comment type="similarity">
    <text evidence="2">Belongs to the glycosyl hydrolase 5 (cellulase A) family.</text>
</comment>
<keyword evidence="4 10" id="KW-0732">Signal</keyword>
<evidence type="ECO:0000313" key="11">
    <source>
        <dbReference type="EMBL" id="KAG9498746.1"/>
    </source>
</evidence>
<evidence type="ECO:0000313" key="12">
    <source>
        <dbReference type="Proteomes" id="UP000827133"/>
    </source>
</evidence>